<protein>
    <submittedName>
        <fullName evidence="3">SRPBCC family protein</fullName>
    </submittedName>
</protein>
<dbReference type="RefSeq" id="WP_264942627.1">
    <property type="nucleotide sequence ID" value="NZ_JAPDRA010000001.1"/>
</dbReference>
<evidence type="ECO:0000256" key="1">
    <source>
        <dbReference type="ARBA" id="ARBA00006817"/>
    </source>
</evidence>
<dbReference type="InterPro" id="IPR013538">
    <property type="entry name" value="ASHA1/2-like_C"/>
</dbReference>
<comment type="similarity">
    <text evidence="1">Belongs to the AHA1 family.</text>
</comment>
<dbReference type="InterPro" id="IPR023393">
    <property type="entry name" value="START-like_dom_sf"/>
</dbReference>
<reference evidence="4" key="1">
    <citation type="journal article" date="2019" name="Int. J. Syst. Evol. Microbiol.">
        <title>The Global Catalogue of Microorganisms (GCM) 10K type strain sequencing project: providing services to taxonomists for standard genome sequencing and annotation.</title>
        <authorList>
            <consortium name="The Broad Institute Genomics Platform"/>
            <consortium name="The Broad Institute Genome Sequencing Center for Infectious Disease"/>
            <person name="Wu L."/>
            <person name="Ma J."/>
        </authorList>
    </citation>
    <scope>NUCLEOTIDE SEQUENCE [LARGE SCALE GENOMIC DNA]</scope>
    <source>
        <strain evidence="4">CCUG 62982</strain>
    </source>
</reference>
<dbReference type="CDD" id="cd08899">
    <property type="entry name" value="SRPBCC_CalC_Aha1-like_6"/>
    <property type="match status" value="1"/>
</dbReference>
<dbReference type="EMBL" id="JBHTJG010000001">
    <property type="protein sequence ID" value="MFD0945114.1"/>
    <property type="molecule type" value="Genomic_DNA"/>
</dbReference>
<accession>A0ABW3H758</accession>
<name>A0ABW3H758_9SPHN</name>
<evidence type="ECO:0000259" key="2">
    <source>
        <dbReference type="Pfam" id="PF08327"/>
    </source>
</evidence>
<sequence>MHSDSFTAQELRFERILDAPVEKVWDYLTDPELRALWFMGGPIDRHPGGRIYMTFDHDRLSDGDALMPDRYAANRGKQWFETIIAYVPPRLLAYSWDNGDAGTVTFTLEPAGDGRTRLVLVHSGLRGPTDAKNFGGGWHSHLAVLDARLRGGRVENFWAIHAASEAKAAAALEAS</sequence>
<evidence type="ECO:0000313" key="3">
    <source>
        <dbReference type="EMBL" id="MFD0945114.1"/>
    </source>
</evidence>
<gene>
    <name evidence="3" type="ORF">ACFQ1E_02055</name>
</gene>
<comment type="caution">
    <text evidence="3">The sequence shown here is derived from an EMBL/GenBank/DDBJ whole genome shotgun (WGS) entry which is preliminary data.</text>
</comment>
<dbReference type="SUPFAM" id="SSF55961">
    <property type="entry name" value="Bet v1-like"/>
    <property type="match status" value="1"/>
</dbReference>
<evidence type="ECO:0000313" key="4">
    <source>
        <dbReference type="Proteomes" id="UP001596977"/>
    </source>
</evidence>
<dbReference type="Proteomes" id="UP001596977">
    <property type="component" value="Unassembled WGS sequence"/>
</dbReference>
<dbReference type="Pfam" id="PF08327">
    <property type="entry name" value="AHSA1"/>
    <property type="match status" value="1"/>
</dbReference>
<organism evidence="3 4">
    <name type="scientific">Sphingomonas canadensis</name>
    <dbReference type="NCBI Taxonomy" id="1219257"/>
    <lineage>
        <taxon>Bacteria</taxon>
        <taxon>Pseudomonadati</taxon>
        <taxon>Pseudomonadota</taxon>
        <taxon>Alphaproteobacteria</taxon>
        <taxon>Sphingomonadales</taxon>
        <taxon>Sphingomonadaceae</taxon>
        <taxon>Sphingomonas</taxon>
    </lineage>
</organism>
<dbReference type="Gene3D" id="3.30.530.20">
    <property type="match status" value="1"/>
</dbReference>
<feature type="domain" description="Activator of Hsp90 ATPase homologue 1/2-like C-terminal" evidence="2">
    <location>
        <begin position="18"/>
        <end position="149"/>
    </location>
</feature>
<proteinExistence type="inferred from homology"/>
<keyword evidence="4" id="KW-1185">Reference proteome</keyword>